<reference evidence="2" key="1">
    <citation type="journal article" date="2019" name="Int. J. Syst. Evol. Microbiol.">
        <title>The Global Catalogue of Microorganisms (GCM) 10K type strain sequencing project: providing services to taxonomists for standard genome sequencing and annotation.</title>
        <authorList>
            <consortium name="The Broad Institute Genomics Platform"/>
            <consortium name="The Broad Institute Genome Sequencing Center for Infectious Disease"/>
            <person name="Wu L."/>
            <person name="Ma J."/>
        </authorList>
    </citation>
    <scope>NUCLEOTIDE SEQUENCE [LARGE SCALE GENOMIC DNA]</scope>
    <source>
        <strain evidence="2">CGMCC 1.15772</strain>
    </source>
</reference>
<dbReference type="RefSeq" id="WP_380082132.1">
    <property type="nucleotide sequence ID" value="NZ_JBHSWD010000001.1"/>
</dbReference>
<evidence type="ECO:0000313" key="1">
    <source>
        <dbReference type="EMBL" id="MFC6591124.1"/>
    </source>
</evidence>
<evidence type="ECO:0000313" key="2">
    <source>
        <dbReference type="Proteomes" id="UP001596297"/>
    </source>
</evidence>
<accession>A0ABW1YDY3</accession>
<protein>
    <submittedName>
        <fullName evidence="1">Uncharacterized protein</fullName>
    </submittedName>
</protein>
<keyword evidence="2" id="KW-1185">Reference proteome</keyword>
<dbReference type="Proteomes" id="UP001596297">
    <property type="component" value="Unassembled WGS sequence"/>
</dbReference>
<name>A0ABW1YDY3_9DEIO</name>
<gene>
    <name evidence="1" type="ORF">ACFP81_03150</name>
</gene>
<organism evidence="1 2">
    <name type="scientific">Deinococcus lacus</name>
    <dbReference type="NCBI Taxonomy" id="392561"/>
    <lineage>
        <taxon>Bacteria</taxon>
        <taxon>Thermotogati</taxon>
        <taxon>Deinococcota</taxon>
        <taxon>Deinococci</taxon>
        <taxon>Deinococcales</taxon>
        <taxon>Deinococcaceae</taxon>
        <taxon>Deinococcus</taxon>
    </lineage>
</organism>
<dbReference type="EMBL" id="JBHSWD010000001">
    <property type="protein sequence ID" value="MFC6591124.1"/>
    <property type="molecule type" value="Genomic_DNA"/>
</dbReference>
<sequence>MQYALPWQQDQGRPLRLGAGYRWGERSGPYAAAQYHLGSYAVRAEAGAAGFGVKLSAVW</sequence>
<comment type="caution">
    <text evidence="1">The sequence shown here is derived from an EMBL/GenBank/DDBJ whole genome shotgun (WGS) entry which is preliminary data.</text>
</comment>
<proteinExistence type="predicted"/>